<dbReference type="RefSeq" id="WP_019366136.1">
    <property type="nucleotide sequence ID" value="NZ_JADTXM010000018.1"/>
</dbReference>
<proteinExistence type="inferred from homology"/>
<feature type="transmembrane region" description="Helical" evidence="8">
    <location>
        <begin position="225"/>
        <end position="243"/>
    </location>
</feature>
<keyword evidence="3" id="KW-0813">Transport</keyword>
<organism evidence="9 10">
    <name type="scientific">Pseudomonas luteola</name>
    <dbReference type="NCBI Taxonomy" id="47886"/>
    <lineage>
        <taxon>Bacteria</taxon>
        <taxon>Pseudomonadati</taxon>
        <taxon>Pseudomonadota</taxon>
        <taxon>Gammaproteobacteria</taxon>
        <taxon>Pseudomonadales</taxon>
        <taxon>Pseudomonadaceae</taxon>
        <taxon>Pseudomonas</taxon>
    </lineage>
</organism>
<dbReference type="PANTHER" id="PTHR30269:SF32">
    <property type="entry name" value="MEMBRANE TRANSPORTER PROTEIN-RELATED"/>
    <property type="match status" value="1"/>
</dbReference>
<feature type="transmembrane region" description="Helical" evidence="8">
    <location>
        <begin position="163"/>
        <end position="184"/>
    </location>
</feature>
<keyword evidence="5 8" id="KW-0812">Transmembrane</keyword>
<evidence type="ECO:0000313" key="9">
    <source>
        <dbReference type="EMBL" id="MBH3441200.1"/>
    </source>
</evidence>
<feature type="transmembrane region" description="Helical" evidence="8">
    <location>
        <begin position="127"/>
        <end position="151"/>
    </location>
</feature>
<evidence type="ECO:0000256" key="8">
    <source>
        <dbReference type="RuleBase" id="RU363041"/>
    </source>
</evidence>
<evidence type="ECO:0000256" key="7">
    <source>
        <dbReference type="ARBA" id="ARBA00023136"/>
    </source>
</evidence>
<feature type="transmembrane region" description="Helical" evidence="8">
    <location>
        <begin position="70"/>
        <end position="88"/>
    </location>
</feature>
<reference evidence="9 10" key="1">
    <citation type="submission" date="2020-11" db="EMBL/GenBank/DDBJ databases">
        <title>Enhanced detection system for hospital associated transmission using whole genome sequencing surveillance.</title>
        <authorList>
            <person name="Harrison L.H."/>
            <person name="Van Tyne D."/>
            <person name="Marsh J.W."/>
            <person name="Griffith M.P."/>
            <person name="Snyder D.J."/>
            <person name="Cooper V.S."/>
            <person name="Mustapha M."/>
        </authorList>
    </citation>
    <scope>NUCLEOTIDE SEQUENCE [LARGE SCALE GENOMIC DNA]</scope>
    <source>
        <strain evidence="9 10">PSB00013</strain>
    </source>
</reference>
<dbReference type="Proteomes" id="UP000638986">
    <property type="component" value="Unassembled WGS sequence"/>
</dbReference>
<evidence type="ECO:0000313" key="10">
    <source>
        <dbReference type="Proteomes" id="UP000638986"/>
    </source>
</evidence>
<comment type="subcellular location">
    <subcellularLocation>
        <location evidence="1 8">Cell membrane</location>
        <topology evidence="1 8">Multi-pass membrane protein</topology>
    </subcellularLocation>
</comment>
<evidence type="ECO:0000256" key="1">
    <source>
        <dbReference type="ARBA" id="ARBA00004651"/>
    </source>
</evidence>
<evidence type="ECO:0000256" key="4">
    <source>
        <dbReference type="ARBA" id="ARBA00022475"/>
    </source>
</evidence>
<protein>
    <recommendedName>
        <fullName evidence="8">Probable membrane transporter protein</fullName>
    </recommendedName>
</protein>
<keyword evidence="4 8" id="KW-1003">Cell membrane</keyword>
<comment type="similarity">
    <text evidence="2 8">Belongs to the 4-toluene sulfonate uptake permease (TSUP) (TC 2.A.102) family.</text>
</comment>
<sequence>MTILFCSLVFLLAGIIKGVLGMGLPTVAVALLVLVMTPGEASALLLIPSLVTNLWQLYGGPALGQLISRLWLMMVMLCLGTLLTVRWLTESENVFIPAMLGLILIVYGCMGLCAYRLPTVSESGGFVSGAVGFVTGLITGATSVFVVPAVPYLQAMNLGRERLIQALGLSFTVSTLTLGAGLSWQGALVIDDVKTSLLMLLPALAGLLAGQKLRTRLSETLFRRLFFIGLLLLGVFLFVRPFLRYE</sequence>
<gene>
    <name evidence="9" type="ORF">I5Q09_21190</name>
</gene>
<dbReference type="Pfam" id="PF01925">
    <property type="entry name" value="TauE"/>
    <property type="match status" value="1"/>
</dbReference>
<dbReference type="PANTHER" id="PTHR30269">
    <property type="entry name" value="TRANSMEMBRANE PROTEIN YFCA"/>
    <property type="match status" value="1"/>
</dbReference>
<feature type="transmembrane region" description="Helical" evidence="8">
    <location>
        <begin position="94"/>
        <end position="115"/>
    </location>
</feature>
<dbReference type="InterPro" id="IPR002781">
    <property type="entry name" value="TM_pro_TauE-like"/>
</dbReference>
<keyword evidence="6 8" id="KW-1133">Transmembrane helix</keyword>
<dbReference type="InterPro" id="IPR052017">
    <property type="entry name" value="TSUP"/>
</dbReference>
<dbReference type="EMBL" id="JADTXM010000018">
    <property type="protein sequence ID" value="MBH3441200.1"/>
    <property type="molecule type" value="Genomic_DNA"/>
</dbReference>
<accession>A0ABS0MXI3</accession>
<keyword evidence="7 8" id="KW-0472">Membrane</keyword>
<name>A0ABS0MXI3_PSELU</name>
<evidence type="ECO:0000256" key="5">
    <source>
        <dbReference type="ARBA" id="ARBA00022692"/>
    </source>
</evidence>
<evidence type="ECO:0000256" key="3">
    <source>
        <dbReference type="ARBA" id="ARBA00022448"/>
    </source>
</evidence>
<evidence type="ECO:0000256" key="2">
    <source>
        <dbReference type="ARBA" id="ARBA00009142"/>
    </source>
</evidence>
<comment type="caution">
    <text evidence="9">The sequence shown here is derived from an EMBL/GenBank/DDBJ whole genome shotgun (WGS) entry which is preliminary data.</text>
</comment>
<evidence type="ECO:0000256" key="6">
    <source>
        <dbReference type="ARBA" id="ARBA00022989"/>
    </source>
</evidence>